<organism evidence="10 11">
    <name type="scientific">Streptomyces rimosus subsp. rimosus</name>
    <dbReference type="NCBI Taxonomy" id="132474"/>
    <lineage>
        <taxon>Bacteria</taxon>
        <taxon>Bacillati</taxon>
        <taxon>Actinomycetota</taxon>
        <taxon>Actinomycetes</taxon>
        <taxon>Kitasatosporales</taxon>
        <taxon>Streptomycetaceae</taxon>
        <taxon>Streptomyces</taxon>
    </lineage>
</organism>
<evidence type="ECO:0000256" key="5">
    <source>
        <dbReference type="ARBA" id="ARBA00023004"/>
    </source>
</evidence>
<dbReference type="PRINTS" id="PR00352">
    <property type="entry name" value="3FE4SFRDOXIN"/>
</dbReference>
<keyword evidence="3 8" id="KW-0479">Metal-binding</keyword>
<dbReference type="PANTHER" id="PTHR36923">
    <property type="entry name" value="FERREDOXIN"/>
    <property type="match status" value="1"/>
</dbReference>
<keyword evidence="5 8" id="KW-0408">Iron</keyword>
<dbReference type="Pfam" id="PF13459">
    <property type="entry name" value="Fer4_15"/>
    <property type="match status" value="1"/>
</dbReference>
<keyword evidence="4 8" id="KW-0249">Electron transport</keyword>
<dbReference type="InterPro" id="IPR051269">
    <property type="entry name" value="Fe-S_cluster_ET"/>
</dbReference>
<keyword evidence="7" id="KW-0003">3Fe-4S</keyword>
<comment type="function">
    <text evidence="8">Ferredoxins are iron-sulfur proteins that transfer electrons in a wide variety of metabolic reactions.</text>
</comment>
<evidence type="ECO:0000256" key="2">
    <source>
        <dbReference type="ARBA" id="ARBA00022448"/>
    </source>
</evidence>
<dbReference type="SUPFAM" id="SSF54862">
    <property type="entry name" value="4Fe-4S ferredoxins"/>
    <property type="match status" value="1"/>
</dbReference>
<evidence type="ECO:0000256" key="4">
    <source>
        <dbReference type="ARBA" id="ARBA00022982"/>
    </source>
</evidence>
<evidence type="ECO:0000256" key="3">
    <source>
        <dbReference type="ARBA" id="ARBA00022723"/>
    </source>
</evidence>
<dbReference type="Gene3D" id="3.30.70.20">
    <property type="match status" value="1"/>
</dbReference>
<sequence length="64" mass="6610">MKIDIDTSVCIGSGQCVLTAPGVFTQDDDGFSTLLPGREDGTGDPLVREAARACPVQAIAVTDD</sequence>
<keyword evidence="2 8" id="KW-0813">Transport</keyword>
<gene>
    <name evidence="10" type="primary">suaB3</name>
    <name evidence="10" type="ORF">SRIMR7_07125</name>
</gene>
<dbReference type="InterPro" id="IPR017896">
    <property type="entry name" value="4Fe4S_Fe-S-bd"/>
</dbReference>
<dbReference type="EMBL" id="CP094298">
    <property type="protein sequence ID" value="UNZ01907.1"/>
    <property type="molecule type" value="Genomic_DNA"/>
</dbReference>
<comment type="cofactor">
    <cofactor evidence="1">
        <name>[3Fe-4S] cluster</name>
        <dbReference type="ChEBI" id="CHEBI:21137"/>
    </cofactor>
</comment>
<evidence type="ECO:0000256" key="8">
    <source>
        <dbReference type="RuleBase" id="RU368020"/>
    </source>
</evidence>
<accession>A0ABY3YVR5</accession>
<evidence type="ECO:0000259" key="9">
    <source>
        <dbReference type="PROSITE" id="PS51379"/>
    </source>
</evidence>
<evidence type="ECO:0000313" key="10">
    <source>
        <dbReference type="EMBL" id="UNZ01907.1"/>
    </source>
</evidence>
<evidence type="ECO:0000256" key="1">
    <source>
        <dbReference type="ARBA" id="ARBA00001927"/>
    </source>
</evidence>
<dbReference type="Proteomes" id="UP000829494">
    <property type="component" value="Chromosome"/>
</dbReference>
<dbReference type="GeneID" id="66859008"/>
<evidence type="ECO:0000313" key="11">
    <source>
        <dbReference type="Proteomes" id="UP000829494"/>
    </source>
</evidence>
<dbReference type="PANTHER" id="PTHR36923:SF3">
    <property type="entry name" value="FERREDOXIN"/>
    <property type="match status" value="1"/>
</dbReference>
<keyword evidence="6 8" id="KW-0411">Iron-sulfur</keyword>
<reference evidence="10 11" key="1">
    <citation type="submission" date="2022-03" db="EMBL/GenBank/DDBJ databases">
        <title>Complete genome of Streptomyces rimosus ssp. rimosus R7 (=ATCC 10970).</title>
        <authorList>
            <person name="Beganovic S."/>
            <person name="Ruckert C."/>
            <person name="Busche T."/>
            <person name="Kalinowski J."/>
            <person name="Wittmann C."/>
        </authorList>
    </citation>
    <scope>NUCLEOTIDE SEQUENCE [LARGE SCALE GENOMIC DNA]</scope>
    <source>
        <strain evidence="10 11">R7</strain>
    </source>
</reference>
<protein>
    <recommendedName>
        <fullName evidence="8">Ferredoxin</fullName>
    </recommendedName>
</protein>
<feature type="domain" description="4Fe-4S ferredoxin-type" evidence="9">
    <location>
        <begin position="1"/>
        <end position="29"/>
    </location>
</feature>
<dbReference type="RefSeq" id="WP_003981788.1">
    <property type="nucleotide sequence ID" value="NZ_CP043497.1"/>
</dbReference>
<dbReference type="InterPro" id="IPR001080">
    <property type="entry name" value="3Fe4S_ferredoxin"/>
</dbReference>
<proteinExistence type="predicted"/>
<evidence type="ECO:0000256" key="6">
    <source>
        <dbReference type="ARBA" id="ARBA00023014"/>
    </source>
</evidence>
<evidence type="ECO:0000256" key="7">
    <source>
        <dbReference type="ARBA" id="ARBA00023291"/>
    </source>
</evidence>
<name>A0ABY3YVR5_STRRM</name>
<dbReference type="PROSITE" id="PS51379">
    <property type="entry name" value="4FE4S_FER_2"/>
    <property type="match status" value="1"/>
</dbReference>
<keyword evidence="11" id="KW-1185">Reference proteome</keyword>